<name>A0ACC1BJM3_9ROSI</name>
<gene>
    <name evidence="1" type="ORF">Patl1_19785</name>
</gene>
<dbReference type="EMBL" id="CM047900">
    <property type="protein sequence ID" value="KAJ0099034.1"/>
    <property type="molecule type" value="Genomic_DNA"/>
</dbReference>
<proteinExistence type="predicted"/>
<dbReference type="Proteomes" id="UP001164250">
    <property type="component" value="Chromosome 4"/>
</dbReference>
<sequence length="694" mass="79726">MPFKILFKINSLVQHGCLPGPALNANFFRLVDPNRINMAYIEHALDKLSHLQKCCYDPTNWLSEQYEKYLMSGRLPKSPAIALDNELVYVRKVLVTPSKIYFRGPEIRLSNRVLRSYPNEIDNFICVSFVDENLDKLNVSTLCPWIFCRNEELHTQRTRVYQRIISTLRNGIAIGDKKFETLAFSNSQLKNNSLWMFAFRPGLTSADIREQMGDFREIKNLITLLSALGIQDCVFERKQKEFRYKLNAILRDPLRAHAALELISSWENTNFLKEMLICCYRPDEEPFLSMMLQTFRASALLDLRTKTKIFVQDGLAMMGCLDETGDFGICGNGSVQHKIVEGRLVVSKNPCLHPGDVRVLRAVNVPALHHMVNCIVFPSKGKRPHPNECSGSDLDGDIYFVCWDPDLIPPCQFPPMEYTPAPTKNLDDDVTMEDIEEFFADYTINDNLGVICNTHVVFADKEPDKAISNQCLELAALFSIAVDFSKTTVHARMPQHLRVSKYPDFMDKADNITYKSQSVIGKLYRQVKAKASIKPFTEEMAKRSYDDEMEVDGFKDYINDAFYYKSMYDSRLGSLMHHYAIKTEAEILSGCVLEMASSLDKYKDWEAVAWAVSSLISEARAWFNNNKRSESESSCEADNLYAKASAWYYVTYHPSYWGRHNEEMNGAHFISFPWCTIHGKLIAIKRAKLTKYRY</sequence>
<organism evidence="1 2">
    <name type="scientific">Pistacia atlantica</name>
    <dbReference type="NCBI Taxonomy" id="434234"/>
    <lineage>
        <taxon>Eukaryota</taxon>
        <taxon>Viridiplantae</taxon>
        <taxon>Streptophyta</taxon>
        <taxon>Embryophyta</taxon>
        <taxon>Tracheophyta</taxon>
        <taxon>Spermatophyta</taxon>
        <taxon>Magnoliopsida</taxon>
        <taxon>eudicotyledons</taxon>
        <taxon>Gunneridae</taxon>
        <taxon>Pentapetalae</taxon>
        <taxon>rosids</taxon>
        <taxon>malvids</taxon>
        <taxon>Sapindales</taxon>
        <taxon>Anacardiaceae</taxon>
        <taxon>Pistacia</taxon>
    </lineage>
</organism>
<comment type="caution">
    <text evidence="1">The sequence shown here is derived from an EMBL/GenBank/DDBJ whole genome shotgun (WGS) entry which is preliminary data.</text>
</comment>
<protein>
    <submittedName>
        <fullName evidence="1">Uncharacterized protein</fullName>
    </submittedName>
</protein>
<accession>A0ACC1BJM3</accession>
<reference evidence="2" key="1">
    <citation type="journal article" date="2023" name="G3 (Bethesda)">
        <title>Genome assembly and association tests identify interacting loci associated with vigor, precocity, and sex in interspecific pistachio rootstocks.</title>
        <authorList>
            <person name="Palmer W."/>
            <person name="Jacygrad E."/>
            <person name="Sagayaradj S."/>
            <person name="Cavanaugh K."/>
            <person name="Han R."/>
            <person name="Bertier L."/>
            <person name="Beede B."/>
            <person name="Kafkas S."/>
            <person name="Golino D."/>
            <person name="Preece J."/>
            <person name="Michelmore R."/>
        </authorList>
    </citation>
    <scope>NUCLEOTIDE SEQUENCE [LARGE SCALE GENOMIC DNA]</scope>
</reference>
<evidence type="ECO:0000313" key="2">
    <source>
        <dbReference type="Proteomes" id="UP001164250"/>
    </source>
</evidence>
<evidence type="ECO:0000313" key="1">
    <source>
        <dbReference type="EMBL" id="KAJ0099034.1"/>
    </source>
</evidence>
<keyword evidence="2" id="KW-1185">Reference proteome</keyword>